<dbReference type="GO" id="GO:0005730">
    <property type="term" value="C:nucleolus"/>
    <property type="evidence" value="ECO:0007669"/>
    <property type="project" value="TreeGrafter"/>
</dbReference>
<proteinExistence type="predicted"/>
<dbReference type="SUPFAM" id="SSF54928">
    <property type="entry name" value="RNA-binding domain, RBD"/>
    <property type="match status" value="2"/>
</dbReference>
<dbReference type="PANTHER" id="PTHR23236">
    <property type="entry name" value="EUKARYOTIC TRANSLATION INITIATION FACTOR 4B/4H"/>
    <property type="match status" value="1"/>
</dbReference>
<sequence>MSKHKKVRGSSKEESSESSRSSSSREQSDFSSSTDSRSESSENDISSDESDEIESEKINSKSSLNGEHSQKKDESDDEKVRKNDDSSIKQQADKDGNDEIVIDLDGEIALSKKQRRLLKKNKLDIEKLKSQQEAAKPSAAEESTDSSGNTKNKKQKSDYGVWIGNLSYETTKEDLQSFLITNSKKDQTEDGSEGSSAVINEEDILRINLPKKANKNKGYAYADLRTEEQMNTAISLSESLLHGRNLLIKSSSSFEGRPEVSSLSANSKNPPSRVLFVGNLSFDTTEELLRTHFKTFGDIVRIRMATFEDSGKCKGFAFIDYRDETGPTEALKSKFAKKLVKRTLRLEYGEDRSKRTPRARSMAKERVREPREPRPSFDLPAENQQTNKPFSRNVPPPRKRQSHESYASNKRVKSSVALSNAQRQASSIVPSTGKKTVFE</sequence>
<feature type="compositionally biased region" description="Low complexity" evidence="3">
    <location>
        <begin position="18"/>
        <end position="35"/>
    </location>
</feature>
<dbReference type="OrthoDB" id="1875751at2759"/>
<dbReference type="HOGENOM" id="CLU_027451_0_0_1"/>
<feature type="domain" description="RRM" evidence="4">
    <location>
        <begin position="159"/>
        <end position="253"/>
    </location>
</feature>
<evidence type="ECO:0000256" key="2">
    <source>
        <dbReference type="PROSITE-ProRule" id="PRU00176"/>
    </source>
</evidence>
<reference evidence="5 6" key="1">
    <citation type="journal article" date="2012" name="G3 (Bethesda)">
        <title>Pichia sorbitophila, an interspecies yeast hybrid reveals early steps of genome resolution following polyploidization.</title>
        <authorList>
            <person name="Leh Louis V."/>
            <person name="Despons L."/>
            <person name="Friedrich A."/>
            <person name="Martin T."/>
            <person name="Durrens P."/>
            <person name="Casaregola S."/>
            <person name="Neuveglise C."/>
            <person name="Fairhead C."/>
            <person name="Marck C."/>
            <person name="Cruz J.A."/>
            <person name="Straub M.L."/>
            <person name="Kugler V."/>
            <person name="Sacerdot C."/>
            <person name="Uzunov Z."/>
            <person name="Thierry A."/>
            <person name="Weiss S."/>
            <person name="Bleykasten C."/>
            <person name="De Montigny J."/>
            <person name="Jacques N."/>
            <person name="Jung P."/>
            <person name="Lemaire M."/>
            <person name="Mallet S."/>
            <person name="Morel G."/>
            <person name="Richard G.F."/>
            <person name="Sarkar A."/>
            <person name="Savel G."/>
            <person name="Schacherer J."/>
            <person name="Seret M.L."/>
            <person name="Talla E."/>
            <person name="Samson G."/>
            <person name="Jubin C."/>
            <person name="Poulain J."/>
            <person name="Vacherie B."/>
            <person name="Barbe V."/>
            <person name="Pelletier E."/>
            <person name="Sherman D.J."/>
            <person name="Westhof E."/>
            <person name="Weissenbach J."/>
            <person name="Baret P.V."/>
            <person name="Wincker P."/>
            <person name="Gaillardin C."/>
            <person name="Dujon B."/>
            <person name="Souciet J.L."/>
        </authorList>
    </citation>
    <scope>NUCLEOTIDE SEQUENCE [LARGE SCALE GENOMIC DNA]</scope>
    <source>
        <strain evidence="6">ATCC MYA-4447 / BCRC 22081 / CBS 7064 / NBRC 10061 / NRRL Y-12695</strain>
    </source>
</reference>
<accession>G8YBD6</accession>
<dbReference type="InterPro" id="IPR000504">
    <property type="entry name" value="RRM_dom"/>
</dbReference>
<dbReference type="Pfam" id="PF00076">
    <property type="entry name" value="RRM_1"/>
    <property type="match status" value="1"/>
</dbReference>
<dbReference type="FunCoup" id="G8YBD6">
    <property type="interactions" value="1530"/>
</dbReference>
<dbReference type="GO" id="GO:0003723">
    <property type="term" value="F:RNA binding"/>
    <property type="evidence" value="ECO:0007669"/>
    <property type="project" value="UniProtKB-UniRule"/>
</dbReference>
<keyword evidence="1 2" id="KW-0694">RNA-binding</keyword>
<dbReference type="AlphaFoldDB" id="G8YBD6"/>
<name>G8YBD6_PICSO</name>
<dbReference type="InParanoid" id="G8YBD6"/>
<dbReference type="STRING" id="559304.G8YBD6"/>
<dbReference type="EMBL" id="FO082050">
    <property type="protein sequence ID" value="CCE82267.1"/>
    <property type="molecule type" value="Genomic_DNA"/>
</dbReference>
<dbReference type="eggNOG" id="KOG4210">
    <property type="taxonomic scope" value="Eukaryota"/>
</dbReference>
<gene>
    <name evidence="5" type="primary">Piso0_001984</name>
    <name evidence="5" type="ORF">GNLVRS01_PISO0J02165g</name>
</gene>
<dbReference type="SMART" id="SM00360">
    <property type="entry name" value="RRM"/>
    <property type="match status" value="2"/>
</dbReference>
<evidence type="ECO:0000256" key="1">
    <source>
        <dbReference type="ARBA" id="ARBA00022884"/>
    </source>
</evidence>
<protein>
    <submittedName>
        <fullName evidence="5">Piso0_001984 protein</fullName>
    </submittedName>
</protein>
<feature type="compositionally biased region" description="Polar residues" evidence="3">
    <location>
        <begin position="416"/>
        <end position="439"/>
    </location>
</feature>
<organism evidence="5 6">
    <name type="scientific">Pichia sorbitophila (strain ATCC MYA-4447 / BCRC 22081 / CBS 7064 / NBRC 10061 / NRRL Y-12695)</name>
    <name type="common">Hybrid yeast</name>
    <dbReference type="NCBI Taxonomy" id="559304"/>
    <lineage>
        <taxon>Eukaryota</taxon>
        <taxon>Fungi</taxon>
        <taxon>Dikarya</taxon>
        <taxon>Ascomycota</taxon>
        <taxon>Saccharomycotina</taxon>
        <taxon>Pichiomycetes</taxon>
        <taxon>Debaryomycetaceae</taxon>
        <taxon>Millerozyma</taxon>
    </lineage>
</organism>
<dbReference type="PANTHER" id="PTHR23236:SF95">
    <property type="entry name" value="NUCLEOLAR PROTEIN 13"/>
    <property type="match status" value="1"/>
</dbReference>
<evidence type="ECO:0000259" key="4">
    <source>
        <dbReference type="PROSITE" id="PS50102"/>
    </source>
</evidence>
<dbReference type="Gene3D" id="3.30.70.330">
    <property type="match status" value="2"/>
</dbReference>
<feature type="compositionally biased region" description="Acidic residues" evidence="3">
    <location>
        <begin position="41"/>
        <end position="54"/>
    </location>
</feature>
<feature type="domain" description="RRM" evidence="4">
    <location>
        <begin position="273"/>
        <end position="351"/>
    </location>
</feature>
<dbReference type="Proteomes" id="UP000005222">
    <property type="component" value="Chromosome J"/>
</dbReference>
<feature type="compositionally biased region" description="Basic and acidic residues" evidence="3">
    <location>
        <begin position="362"/>
        <end position="375"/>
    </location>
</feature>
<feature type="region of interest" description="Disordered" evidence="3">
    <location>
        <begin position="350"/>
        <end position="439"/>
    </location>
</feature>
<evidence type="ECO:0000313" key="6">
    <source>
        <dbReference type="Proteomes" id="UP000005222"/>
    </source>
</evidence>
<evidence type="ECO:0000313" key="5">
    <source>
        <dbReference type="EMBL" id="CCE82267.1"/>
    </source>
</evidence>
<feature type="region of interest" description="Disordered" evidence="3">
    <location>
        <begin position="127"/>
        <end position="156"/>
    </location>
</feature>
<evidence type="ECO:0000256" key="3">
    <source>
        <dbReference type="SAM" id="MobiDB-lite"/>
    </source>
</evidence>
<keyword evidence="6" id="KW-1185">Reference proteome</keyword>
<feature type="region of interest" description="Disordered" evidence="3">
    <location>
        <begin position="1"/>
        <end position="100"/>
    </location>
</feature>
<dbReference type="PROSITE" id="PS50102">
    <property type="entry name" value="RRM"/>
    <property type="match status" value="2"/>
</dbReference>
<dbReference type="OMA" id="RVWVNQL"/>
<dbReference type="InterPro" id="IPR012677">
    <property type="entry name" value="Nucleotide-bd_a/b_plait_sf"/>
</dbReference>
<feature type="compositionally biased region" description="Basic and acidic residues" evidence="3">
    <location>
        <begin position="68"/>
        <end position="97"/>
    </location>
</feature>
<dbReference type="InterPro" id="IPR035979">
    <property type="entry name" value="RBD_domain_sf"/>
</dbReference>